<dbReference type="CDD" id="cd06532">
    <property type="entry name" value="Glyco_transf_25"/>
    <property type="match status" value="1"/>
</dbReference>
<sequence>MMHDKMLVTYVINLKRSTERMENMDRALKAMQVDYERVEGVDAQLLSEVLLSRNATPSVEYPYELTKGELACFYSHRKCWEMLVNSQHEWALVLEDHCEFSEAAGRYLRSADWLPSECELVQLIYSDKACFADEKKPLDDGNSLVKLACSSAIGASAYLISRGAAVEALRMSARISEPADNFLFGPWSEFSRKVPCWRLLGGVVRRRHGIKTTIAGRNVRRKFYLTKRLSLKRLARKMQMALQKRHLQETVQYWLE</sequence>
<evidence type="ECO:0000313" key="3">
    <source>
        <dbReference type="Proteomes" id="UP000811365"/>
    </source>
</evidence>
<reference evidence="2" key="1">
    <citation type="submission" date="2021-02" db="EMBL/GenBank/DDBJ databases">
        <title>Infant gut strain persistence is associated with maternal origin, phylogeny, and functional potential including surface adhesion and iron acquisition.</title>
        <authorList>
            <person name="Lou Y.C."/>
        </authorList>
    </citation>
    <scope>NUCLEOTIDE SEQUENCE</scope>
    <source>
        <strain evidence="2">L2_039_000G1_dasL2_039_000G1_maxbin2.maxbin.077</strain>
    </source>
</reference>
<dbReference type="InterPro" id="IPR002654">
    <property type="entry name" value="Glyco_trans_25"/>
</dbReference>
<feature type="domain" description="Glycosyl transferase family 25" evidence="1">
    <location>
        <begin position="7"/>
        <end position="182"/>
    </location>
</feature>
<name>A0A9E1GN60_9FIRM</name>
<protein>
    <submittedName>
        <fullName evidence="2">Glycosyltransferase family 25 protein</fullName>
    </submittedName>
</protein>
<gene>
    <name evidence="2" type="ORF">KH315_14860</name>
</gene>
<evidence type="ECO:0000313" key="2">
    <source>
        <dbReference type="EMBL" id="MBS6623388.1"/>
    </source>
</evidence>
<dbReference type="AlphaFoldDB" id="A0A9E1GN60"/>
<organism evidence="2 3">
    <name type="scientific">Faecalibacterium prausnitzii</name>
    <dbReference type="NCBI Taxonomy" id="853"/>
    <lineage>
        <taxon>Bacteria</taxon>
        <taxon>Bacillati</taxon>
        <taxon>Bacillota</taxon>
        <taxon>Clostridia</taxon>
        <taxon>Eubacteriales</taxon>
        <taxon>Oscillospiraceae</taxon>
        <taxon>Faecalibacterium</taxon>
    </lineage>
</organism>
<dbReference type="Proteomes" id="UP000811365">
    <property type="component" value="Unassembled WGS sequence"/>
</dbReference>
<comment type="caution">
    <text evidence="2">The sequence shown here is derived from an EMBL/GenBank/DDBJ whole genome shotgun (WGS) entry which is preliminary data.</text>
</comment>
<evidence type="ECO:0000259" key="1">
    <source>
        <dbReference type="Pfam" id="PF01755"/>
    </source>
</evidence>
<dbReference type="EMBL" id="JAGZYH010000118">
    <property type="protein sequence ID" value="MBS6623388.1"/>
    <property type="molecule type" value="Genomic_DNA"/>
</dbReference>
<dbReference type="Pfam" id="PF01755">
    <property type="entry name" value="Glyco_transf_25"/>
    <property type="match status" value="1"/>
</dbReference>
<proteinExistence type="predicted"/>
<accession>A0A9E1GN60</accession>